<dbReference type="EMBL" id="CP014323">
    <property type="protein sequence ID" value="AMJ99451.1"/>
    <property type="molecule type" value="Genomic_DNA"/>
</dbReference>
<reference evidence="4 5" key="1">
    <citation type="submission" date="2015-12" db="EMBL/GenBank/DDBJ databases">
        <authorList>
            <person name="Shamseldin A."/>
            <person name="Moawad H."/>
            <person name="Abd El-Rahim W.M."/>
            <person name="Sadowsky M.J."/>
        </authorList>
    </citation>
    <scope>NUCLEOTIDE SEQUENCE [LARGE SCALE GENOMIC DNA]</scope>
    <source>
        <strain evidence="4 5">D7</strain>
    </source>
</reference>
<evidence type="ECO:0000313" key="5">
    <source>
        <dbReference type="Proteomes" id="UP000063991"/>
    </source>
</evidence>
<dbReference type="InterPro" id="IPR001789">
    <property type="entry name" value="Sig_transdc_resp-reg_receiver"/>
</dbReference>
<dbReference type="RefSeq" id="WP_061095752.1">
    <property type="nucleotide sequence ID" value="NZ_CP014323.1"/>
</dbReference>
<dbReference type="OrthoDB" id="281471at2"/>
<dbReference type="SMART" id="SM00448">
    <property type="entry name" value="REC"/>
    <property type="match status" value="1"/>
</dbReference>
<keyword evidence="1 2" id="KW-0597">Phosphoprotein</keyword>
<name>A0A126Q2K3_ALTMA</name>
<dbReference type="Pfam" id="PF00072">
    <property type="entry name" value="Response_reg"/>
    <property type="match status" value="1"/>
</dbReference>
<protein>
    <submittedName>
        <fullName evidence="4">Chemotaxis protein</fullName>
    </submittedName>
</protein>
<dbReference type="Gene3D" id="3.40.50.2300">
    <property type="match status" value="1"/>
</dbReference>
<gene>
    <name evidence="4" type="ORF">AVL55_15575</name>
</gene>
<evidence type="ECO:0000313" key="4">
    <source>
        <dbReference type="EMBL" id="AMJ99451.1"/>
    </source>
</evidence>
<organism evidence="4 5">
    <name type="scientific">Alteromonas macleodii</name>
    <name type="common">Pseudoalteromonas macleodii</name>
    <dbReference type="NCBI Taxonomy" id="28108"/>
    <lineage>
        <taxon>Bacteria</taxon>
        <taxon>Pseudomonadati</taxon>
        <taxon>Pseudomonadota</taxon>
        <taxon>Gammaproteobacteria</taxon>
        <taxon>Alteromonadales</taxon>
        <taxon>Alteromonadaceae</taxon>
        <taxon>Alteromonas/Salinimonas group</taxon>
        <taxon>Alteromonas</taxon>
    </lineage>
</organism>
<dbReference type="GO" id="GO:0000160">
    <property type="term" value="P:phosphorelay signal transduction system"/>
    <property type="evidence" value="ECO:0007669"/>
    <property type="project" value="InterPro"/>
</dbReference>
<dbReference type="InterPro" id="IPR050595">
    <property type="entry name" value="Bact_response_regulator"/>
</dbReference>
<feature type="domain" description="Response regulatory" evidence="3">
    <location>
        <begin position="4"/>
        <end position="119"/>
    </location>
</feature>
<dbReference type="AlphaFoldDB" id="A0A126Q2K3"/>
<evidence type="ECO:0000256" key="1">
    <source>
        <dbReference type="ARBA" id="ARBA00022553"/>
    </source>
</evidence>
<dbReference type="Proteomes" id="UP000063991">
    <property type="component" value="Chromosome"/>
</dbReference>
<dbReference type="PANTHER" id="PTHR44591:SF24">
    <property type="entry name" value="PROTEIN-GLUTAMATE METHYLESTERASE_PROTEIN-GLUTAMINE GLUTAMINASE 1"/>
    <property type="match status" value="1"/>
</dbReference>
<dbReference type="SUPFAM" id="SSF52172">
    <property type="entry name" value="CheY-like"/>
    <property type="match status" value="1"/>
</dbReference>
<dbReference type="PROSITE" id="PS50110">
    <property type="entry name" value="RESPONSE_REGULATORY"/>
    <property type="match status" value="1"/>
</dbReference>
<sequence length="132" mass="14622">MGFNILICDDSALARKMARSNLPDGFAETIYEVSNGMDALEVLAHHTIDLVLLDLTMPVLDGISVLSEIKRRQLETFVIVVSGDIQPMMQEKVMSLGALGFIEKPIKRDVLMSVLQRFGFILPDTYKPAIAV</sequence>
<dbReference type="InterPro" id="IPR011006">
    <property type="entry name" value="CheY-like_superfamily"/>
</dbReference>
<proteinExistence type="predicted"/>
<evidence type="ECO:0000259" key="3">
    <source>
        <dbReference type="PROSITE" id="PS50110"/>
    </source>
</evidence>
<evidence type="ECO:0000256" key="2">
    <source>
        <dbReference type="PROSITE-ProRule" id="PRU00169"/>
    </source>
</evidence>
<dbReference type="PANTHER" id="PTHR44591">
    <property type="entry name" value="STRESS RESPONSE REGULATOR PROTEIN 1"/>
    <property type="match status" value="1"/>
</dbReference>
<feature type="modified residue" description="4-aspartylphosphate" evidence="2">
    <location>
        <position position="54"/>
    </location>
</feature>
<accession>A0A126Q2K3</accession>